<accession>A0A7C4LLN3</accession>
<proteinExistence type="predicted"/>
<evidence type="ECO:0000256" key="2">
    <source>
        <dbReference type="ARBA" id="ARBA00022618"/>
    </source>
</evidence>
<dbReference type="GO" id="GO:0051301">
    <property type="term" value="P:cell division"/>
    <property type="evidence" value="ECO:0007669"/>
    <property type="project" value="UniProtKB-KW"/>
</dbReference>
<comment type="caution">
    <text evidence="5">The sequence shown here is derived from an EMBL/GenBank/DDBJ whole genome shotgun (WGS) entry which is preliminary data.</text>
</comment>
<dbReference type="Gene3D" id="1.10.10.10">
    <property type="entry name" value="Winged helix-like DNA-binding domain superfamily/Winged helix DNA-binding domain"/>
    <property type="match status" value="2"/>
</dbReference>
<name>A0A7C4LLN3_9PLAN</name>
<reference evidence="5" key="1">
    <citation type="journal article" date="2020" name="mSystems">
        <title>Genome- and Community-Level Interaction Insights into Carbon Utilization and Element Cycling Functions of Hydrothermarchaeota in Hydrothermal Sediment.</title>
        <authorList>
            <person name="Zhou Z."/>
            <person name="Liu Y."/>
            <person name="Xu W."/>
            <person name="Pan J."/>
            <person name="Luo Z.H."/>
            <person name="Li M."/>
        </authorList>
    </citation>
    <scope>NUCLEOTIDE SEQUENCE [LARGE SCALE GENOMIC DNA]</scope>
    <source>
        <strain evidence="5">SpSt-508</strain>
    </source>
</reference>
<dbReference type="Pfam" id="PF04079">
    <property type="entry name" value="SMC_ScpB"/>
    <property type="match status" value="1"/>
</dbReference>
<sequence>MRLPTSVSCGPWQRPTEWRNDARPGMKWLFFAAPRTSETILSCEGIDPVCLRTPKMARVEAVLLVSDTALTTRRLVQLATLADVAEAKAVIDRLNTAYDRAGSPFRIERVAAGYRLLTRPEFAPWLSRLHQRQMELKLSPPAMETLTILAYRQPLTRADLEAIRGVQCVDVLKLLMDRGLVRIAGEEPSLGRPFLYETTRKFLEVFGLRSLDDLPHAASLRRPENVVDAAEPAEEAEAA</sequence>
<dbReference type="InterPro" id="IPR036390">
    <property type="entry name" value="WH_DNA-bd_sf"/>
</dbReference>
<protein>
    <submittedName>
        <fullName evidence="5">SMC-Scp complex subunit ScpB</fullName>
    </submittedName>
</protein>
<organism evidence="5">
    <name type="scientific">Schlesneria paludicola</name>
    <dbReference type="NCBI Taxonomy" id="360056"/>
    <lineage>
        <taxon>Bacteria</taxon>
        <taxon>Pseudomonadati</taxon>
        <taxon>Planctomycetota</taxon>
        <taxon>Planctomycetia</taxon>
        <taxon>Planctomycetales</taxon>
        <taxon>Planctomycetaceae</taxon>
        <taxon>Schlesneria</taxon>
    </lineage>
</organism>
<keyword evidence="2" id="KW-0132">Cell division</keyword>
<dbReference type="InterPro" id="IPR036388">
    <property type="entry name" value="WH-like_DNA-bd_sf"/>
</dbReference>
<dbReference type="EMBL" id="DSVQ01000016">
    <property type="protein sequence ID" value="HGT40182.1"/>
    <property type="molecule type" value="Genomic_DNA"/>
</dbReference>
<evidence type="ECO:0000256" key="4">
    <source>
        <dbReference type="ARBA" id="ARBA00023306"/>
    </source>
</evidence>
<dbReference type="PANTHER" id="PTHR34298:SF2">
    <property type="entry name" value="SEGREGATION AND CONDENSATION PROTEIN B"/>
    <property type="match status" value="1"/>
</dbReference>
<keyword evidence="4" id="KW-0131">Cell cycle</keyword>
<dbReference type="PANTHER" id="PTHR34298">
    <property type="entry name" value="SEGREGATION AND CONDENSATION PROTEIN B"/>
    <property type="match status" value="1"/>
</dbReference>
<dbReference type="GO" id="GO:0051304">
    <property type="term" value="P:chromosome separation"/>
    <property type="evidence" value="ECO:0007669"/>
    <property type="project" value="InterPro"/>
</dbReference>
<dbReference type="AlphaFoldDB" id="A0A7C4LLN3"/>
<keyword evidence="3" id="KW-0159">Chromosome partition</keyword>
<evidence type="ECO:0000313" key="5">
    <source>
        <dbReference type="EMBL" id="HGT40182.1"/>
    </source>
</evidence>
<dbReference type="InterPro" id="IPR005234">
    <property type="entry name" value="ScpB_csome_segregation"/>
</dbReference>
<dbReference type="NCBIfam" id="TIGR00281">
    <property type="entry name" value="SMC-Scp complex subunit ScpB"/>
    <property type="match status" value="1"/>
</dbReference>
<keyword evidence="1" id="KW-0963">Cytoplasm</keyword>
<evidence type="ECO:0000256" key="1">
    <source>
        <dbReference type="ARBA" id="ARBA00022490"/>
    </source>
</evidence>
<evidence type="ECO:0000256" key="3">
    <source>
        <dbReference type="ARBA" id="ARBA00022829"/>
    </source>
</evidence>
<dbReference type="SUPFAM" id="SSF46785">
    <property type="entry name" value="Winged helix' DNA-binding domain"/>
    <property type="match status" value="2"/>
</dbReference>
<gene>
    <name evidence="5" type="primary">scpB</name>
    <name evidence="5" type="ORF">ENS64_13115</name>
</gene>